<dbReference type="PROSITE" id="PS50885">
    <property type="entry name" value="HAMP"/>
    <property type="match status" value="1"/>
</dbReference>
<feature type="domain" description="HAMP" evidence="12">
    <location>
        <begin position="210"/>
        <end position="262"/>
    </location>
</feature>
<feature type="domain" description="Response regulatory" evidence="11">
    <location>
        <begin position="673"/>
        <end position="789"/>
    </location>
</feature>
<dbReference type="SMART" id="SM00304">
    <property type="entry name" value="HAMP"/>
    <property type="match status" value="1"/>
</dbReference>
<dbReference type="InterPro" id="IPR005467">
    <property type="entry name" value="His_kinase_dom"/>
</dbReference>
<evidence type="ECO:0000259" key="12">
    <source>
        <dbReference type="PROSITE" id="PS50885"/>
    </source>
</evidence>
<dbReference type="GO" id="GO:0000155">
    <property type="term" value="F:phosphorelay sensor kinase activity"/>
    <property type="evidence" value="ECO:0007669"/>
    <property type="project" value="InterPro"/>
</dbReference>
<dbReference type="PROSITE" id="PS50110">
    <property type="entry name" value="RESPONSE_REGULATORY"/>
    <property type="match status" value="2"/>
</dbReference>
<keyword evidence="9" id="KW-1133">Transmembrane helix</keyword>
<dbReference type="GO" id="GO:0009927">
    <property type="term" value="F:histidine phosphotransfer kinase activity"/>
    <property type="evidence" value="ECO:0007669"/>
    <property type="project" value="TreeGrafter"/>
</dbReference>
<evidence type="ECO:0000256" key="1">
    <source>
        <dbReference type="ARBA" id="ARBA00000085"/>
    </source>
</evidence>
<dbReference type="InterPro" id="IPR004358">
    <property type="entry name" value="Sig_transdc_His_kin-like_C"/>
</dbReference>
<evidence type="ECO:0000259" key="11">
    <source>
        <dbReference type="PROSITE" id="PS50110"/>
    </source>
</evidence>
<dbReference type="Pfam" id="PF00672">
    <property type="entry name" value="HAMP"/>
    <property type="match status" value="1"/>
</dbReference>
<dbReference type="CDD" id="cd17574">
    <property type="entry name" value="REC_OmpR"/>
    <property type="match status" value="1"/>
</dbReference>
<evidence type="ECO:0000256" key="9">
    <source>
        <dbReference type="SAM" id="Phobius"/>
    </source>
</evidence>
<evidence type="ECO:0000256" key="5">
    <source>
        <dbReference type="ARBA" id="ARBA00022679"/>
    </source>
</evidence>
<gene>
    <name evidence="13" type="ordered locus">Acid_4291</name>
</gene>
<name>Q01YL2_SOLUE</name>
<dbReference type="SUPFAM" id="SSF52172">
    <property type="entry name" value="CheY-like"/>
    <property type="match status" value="2"/>
</dbReference>
<dbReference type="eggNOG" id="COG2205">
    <property type="taxonomic scope" value="Bacteria"/>
</dbReference>
<feature type="domain" description="Response regulatory" evidence="11">
    <location>
        <begin position="553"/>
        <end position="666"/>
    </location>
</feature>
<dbReference type="InterPro" id="IPR011006">
    <property type="entry name" value="CheY-like_superfamily"/>
</dbReference>
<organism evidence="13">
    <name type="scientific">Solibacter usitatus (strain Ellin6076)</name>
    <dbReference type="NCBI Taxonomy" id="234267"/>
    <lineage>
        <taxon>Bacteria</taxon>
        <taxon>Pseudomonadati</taxon>
        <taxon>Acidobacteriota</taxon>
        <taxon>Terriglobia</taxon>
        <taxon>Bryobacterales</taxon>
        <taxon>Solibacteraceae</taxon>
        <taxon>Candidatus Solibacter</taxon>
    </lineage>
</organism>
<dbReference type="InterPro" id="IPR003661">
    <property type="entry name" value="HisK_dim/P_dom"/>
</dbReference>
<dbReference type="PANTHER" id="PTHR43047:SF72">
    <property type="entry name" value="OSMOSENSING HISTIDINE PROTEIN KINASE SLN1"/>
    <property type="match status" value="1"/>
</dbReference>
<protein>
    <recommendedName>
        <fullName evidence="3">histidine kinase</fullName>
        <ecNumber evidence="3">2.7.13.3</ecNumber>
    </recommendedName>
</protein>
<dbReference type="Gene3D" id="1.10.287.130">
    <property type="match status" value="1"/>
</dbReference>
<dbReference type="PANTHER" id="PTHR43047">
    <property type="entry name" value="TWO-COMPONENT HISTIDINE PROTEIN KINASE"/>
    <property type="match status" value="1"/>
</dbReference>
<evidence type="ECO:0000313" key="13">
    <source>
        <dbReference type="EMBL" id="ABJ85253.1"/>
    </source>
</evidence>
<dbReference type="CDD" id="cd16922">
    <property type="entry name" value="HATPase_EvgS-ArcB-TorS-like"/>
    <property type="match status" value="1"/>
</dbReference>
<dbReference type="AlphaFoldDB" id="Q01YL2"/>
<feature type="modified residue" description="4-aspartylphosphate" evidence="7">
    <location>
        <position position="602"/>
    </location>
</feature>
<dbReference type="PRINTS" id="PR00344">
    <property type="entry name" value="BCTRLSENSOR"/>
</dbReference>
<proteinExistence type="predicted"/>
<dbReference type="SMART" id="SM00387">
    <property type="entry name" value="HATPase_c"/>
    <property type="match status" value="1"/>
</dbReference>
<dbReference type="InterPro" id="IPR036890">
    <property type="entry name" value="HATPase_C_sf"/>
</dbReference>
<keyword evidence="4 7" id="KW-0597">Phosphoprotein</keyword>
<evidence type="ECO:0000256" key="4">
    <source>
        <dbReference type="ARBA" id="ARBA00022553"/>
    </source>
</evidence>
<dbReference type="Pfam" id="PF00072">
    <property type="entry name" value="Response_reg"/>
    <property type="match status" value="2"/>
</dbReference>
<sequence>MTIRRRLTLSFFAILCLLGLNLVIYFWSDIKRKSTFEEMRSAISRQILISSVQQDLSDFQKQVTLLSQISADAGSSGGASPEDIAQFNSRLDLIASQIHEVRSQTPKAEAAKVDDFAAAFQELSASWRIFYQNLGRNQSKAITEVVMHAEPLGQKVMQQMLPDLQKDERDLVSKASAHFYDAASFTGQVTVGIFLLSGLLAAGLAFIVSRHLTRGVSALKAGADTLGAGDLESHIELPGHDELAELARAFNGMTGRLRLARQDLTRANAELEQRHHELQLLMEAAESANQAKSQFLANMSHELRTPMNAIIGYSEMLMDEAQDMASASALPEVEAVFVPELKKITAAGRHLLALINDILDLSKIEAGKMDLYLETFQIPEMVNDVACTIQPLVDKNANRLQIDISPGIGPMRADLTKVRQVLFNLLSNASKFTDKGVIELRVFNHHDEARDWIAFQVKDSGIGMTREQAARIFEAFTQADASTTRKYGGTGLGLTITRKFCELMGGRITVDSEPGQGTVFTVRLPLEVAADAHKSAGQEPDRAMPEAEHAAATILVIDDDPVIGDLMKSFLGKEGYHVIVAPGGEEGIAEARKLRPDVITLDVAMPRMDGWTVLGALKADPALADIPVIMLTMVDNKSMGYALGASDYMTKPLNRERLAAVLAKYSRLRGRHPVLVVEDDADTRAILKTTLEKDGWLVDEAENGRVALELARAAVPSLVLLDLMMPEMDGFAFLEEFRRIANARSIPVIVLTAKDLTADDRRRLNGYVERIVLKGSNSESLLSQVRALVAQTCTPT</sequence>
<dbReference type="SMART" id="SM00448">
    <property type="entry name" value="REC"/>
    <property type="match status" value="2"/>
</dbReference>
<evidence type="ECO:0000256" key="7">
    <source>
        <dbReference type="PROSITE-ProRule" id="PRU00169"/>
    </source>
</evidence>
<dbReference type="EC" id="2.7.13.3" evidence="3"/>
<dbReference type="eggNOG" id="COG3706">
    <property type="taxonomic scope" value="Bacteria"/>
</dbReference>
<evidence type="ECO:0000256" key="2">
    <source>
        <dbReference type="ARBA" id="ARBA00004370"/>
    </source>
</evidence>
<keyword evidence="8" id="KW-0175">Coiled coil</keyword>
<dbReference type="GO" id="GO:0005886">
    <property type="term" value="C:plasma membrane"/>
    <property type="evidence" value="ECO:0007669"/>
    <property type="project" value="TreeGrafter"/>
</dbReference>
<reference evidence="13" key="1">
    <citation type="submission" date="2006-10" db="EMBL/GenBank/DDBJ databases">
        <title>Complete sequence of Solibacter usitatus Ellin6076.</title>
        <authorList>
            <consortium name="US DOE Joint Genome Institute"/>
            <person name="Copeland A."/>
            <person name="Lucas S."/>
            <person name="Lapidus A."/>
            <person name="Barry K."/>
            <person name="Detter J.C."/>
            <person name="Glavina del Rio T."/>
            <person name="Hammon N."/>
            <person name="Israni S."/>
            <person name="Dalin E."/>
            <person name="Tice H."/>
            <person name="Pitluck S."/>
            <person name="Thompson L.S."/>
            <person name="Brettin T."/>
            <person name="Bruce D."/>
            <person name="Han C."/>
            <person name="Tapia R."/>
            <person name="Gilna P."/>
            <person name="Schmutz J."/>
            <person name="Larimer F."/>
            <person name="Land M."/>
            <person name="Hauser L."/>
            <person name="Kyrpides N."/>
            <person name="Mikhailova N."/>
            <person name="Janssen P.H."/>
            <person name="Kuske C.R."/>
            <person name="Richardson P."/>
        </authorList>
    </citation>
    <scope>NUCLEOTIDE SEQUENCE</scope>
    <source>
        <strain evidence="13">Ellin6076</strain>
    </source>
</reference>
<comment type="subcellular location">
    <subcellularLocation>
        <location evidence="2">Membrane</location>
    </subcellularLocation>
</comment>
<dbReference type="PROSITE" id="PS50109">
    <property type="entry name" value="HIS_KIN"/>
    <property type="match status" value="1"/>
</dbReference>
<accession>Q01YL2</accession>
<dbReference type="InterPro" id="IPR003660">
    <property type="entry name" value="HAMP_dom"/>
</dbReference>
<dbReference type="SMART" id="SM00388">
    <property type="entry name" value="HisKA"/>
    <property type="match status" value="1"/>
</dbReference>
<evidence type="ECO:0000256" key="3">
    <source>
        <dbReference type="ARBA" id="ARBA00012438"/>
    </source>
</evidence>
<dbReference type="HOGENOM" id="CLU_000445_104_15_0"/>
<dbReference type="eggNOG" id="COG2770">
    <property type="taxonomic scope" value="Bacteria"/>
</dbReference>
<dbReference type="CDD" id="cd00082">
    <property type="entry name" value="HisKA"/>
    <property type="match status" value="1"/>
</dbReference>
<feature type="modified residue" description="4-aspartylphosphate" evidence="7">
    <location>
        <position position="722"/>
    </location>
</feature>
<comment type="catalytic activity">
    <reaction evidence="1">
        <text>ATP + protein L-histidine = ADP + protein N-phospho-L-histidine.</text>
        <dbReference type="EC" id="2.7.13.3"/>
    </reaction>
</comment>
<feature type="transmembrane region" description="Helical" evidence="9">
    <location>
        <begin position="7"/>
        <end position="27"/>
    </location>
</feature>
<dbReference type="OrthoDB" id="9812260at2"/>
<dbReference type="KEGG" id="sus:Acid_4291"/>
<feature type="domain" description="Histidine kinase" evidence="10">
    <location>
        <begin position="298"/>
        <end position="528"/>
    </location>
</feature>
<dbReference type="InterPro" id="IPR001789">
    <property type="entry name" value="Sig_transdc_resp-reg_receiver"/>
</dbReference>
<feature type="coiled-coil region" evidence="8">
    <location>
        <begin position="261"/>
        <end position="288"/>
    </location>
</feature>
<dbReference type="InParanoid" id="Q01YL2"/>
<evidence type="ECO:0000259" key="10">
    <source>
        <dbReference type="PROSITE" id="PS50109"/>
    </source>
</evidence>
<evidence type="ECO:0000256" key="6">
    <source>
        <dbReference type="ARBA" id="ARBA00022777"/>
    </source>
</evidence>
<dbReference type="Gene3D" id="3.40.50.2300">
    <property type="match status" value="2"/>
</dbReference>
<dbReference type="CDD" id="cd06225">
    <property type="entry name" value="HAMP"/>
    <property type="match status" value="1"/>
</dbReference>
<dbReference type="Pfam" id="PF02518">
    <property type="entry name" value="HATPase_c"/>
    <property type="match status" value="1"/>
</dbReference>
<dbReference type="Gene3D" id="6.10.340.10">
    <property type="match status" value="1"/>
</dbReference>
<keyword evidence="5" id="KW-0808">Transferase</keyword>
<dbReference type="InterPro" id="IPR036097">
    <property type="entry name" value="HisK_dim/P_sf"/>
</dbReference>
<dbReference type="STRING" id="234267.Acid_4291"/>
<keyword evidence="9" id="KW-0472">Membrane</keyword>
<keyword evidence="9" id="KW-0812">Transmembrane</keyword>
<evidence type="ECO:0000256" key="8">
    <source>
        <dbReference type="SAM" id="Coils"/>
    </source>
</evidence>
<dbReference type="FunFam" id="3.30.565.10:FF:000010">
    <property type="entry name" value="Sensor histidine kinase RcsC"/>
    <property type="match status" value="1"/>
</dbReference>
<keyword evidence="6 13" id="KW-0418">Kinase</keyword>
<dbReference type="SUPFAM" id="SSF158472">
    <property type="entry name" value="HAMP domain-like"/>
    <property type="match status" value="1"/>
</dbReference>
<dbReference type="Pfam" id="PF00512">
    <property type="entry name" value="HisKA"/>
    <property type="match status" value="1"/>
</dbReference>
<dbReference type="EMBL" id="CP000473">
    <property type="protein sequence ID" value="ABJ85253.1"/>
    <property type="molecule type" value="Genomic_DNA"/>
</dbReference>
<dbReference type="Gene3D" id="3.30.565.10">
    <property type="entry name" value="Histidine kinase-like ATPase, C-terminal domain"/>
    <property type="match status" value="1"/>
</dbReference>
<dbReference type="SUPFAM" id="SSF47384">
    <property type="entry name" value="Homodimeric domain of signal transducing histidine kinase"/>
    <property type="match status" value="1"/>
</dbReference>
<dbReference type="InterPro" id="IPR003594">
    <property type="entry name" value="HATPase_dom"/>
</dbReference>
<dbReference type="SUPFAM" id="SSF55874">
    <property type="entry name" value="ATPase domain of HSP90 chaperone/DNA topoisomerase II/histidine kinase"/>
    <property type="match status" value="1"/>
</dbReference>